<protein>
    <submittedName>
        <fullName evidence="2">Uncharacterized protein</fullName>
    </submittedName>
</protein>
<feature type="region of interest" description="Disordered" evidence="1">
    <location>
        <begin position="212"/>
        <end position="324"/>
    </location>
</feature>
<keyword evidence="3" id="KW-1185">Reference proteome</keyword>
<dbReference type="AlphaFoldDB" id="V2WQA5"/>
<dbReference type="EMBL" id="AWSO01001939">
    <property type="protein sequence ID" value="ESK82410.1"/>
    <property type="molecule type" value="Genomic_DNA"/>
</dbReference>
<dbReference type="HOGENOM" id="CLU_611228_0_0_1"/>
<sequence>MEDKKQATEATGSSADPAVNITPSNKQPDVGTAALPPAPTTPLQQVSSTMEELQNMPAEKRMWAGGKKKPVSRGRAVKKQHYRKKTDAFFQGINVGPKILSLMMRQVLINKGKPLFLQASQSEDEEMWQVANILEEENRGKEDNTPTPLPQLDKLSRKQGSFKPILVEITDGEDSDDMYTLFPKLGESPKEQKEPFKCLHKQLERKMEGSFNLKGKGKAPAGSSSLCGLSDSATTSGSHESSHATGSKPAGGSRGSSKPAGGGGGSSKPTSCVGNNDSNSDSDDNHNRKPSGSKINAQRKTKPLNLDDKPSSSQCEAKQKKKPGFLQVTKEMRKKWGLDNASTAEMNLALITHICILAKFFEEDVVPKPPVSDLISAFEKKFSTNQIYKGLSHPVSQTEIAEIHRHIDKLRSEESAKSASTHLCNIATVADDELSNSLVTVVKFGLSQ</sequence>
<comment type="caution">
    <text evidence="2">The sequence shown here is derived from an EMBL/GenBank/DDBJ whole genome shotgun (WGS) entry which is preliminary data.</text>
</comment>
<evidence type="ECO:0000313" key="3">
    <source>
        <dbReference type="Proteomes" id="UP000017559"/>
    </source>
</evidence>
<feature type="compositionally biased region" description="Low complexity" evidence="1">
    <location>
        <begin position="246"/>
        <end position="259"/>
    </location>
</feature>
<name>V2WQA5_MONRO</name>
<evidence type="ECO:0000256" key="1">
    <source>
        <dbReference type="SAM" id="MobiDB-lite"/>
    </source>
</evidence>
<feature type="region of interest" description="Disordered" evidence="1">
    <location>
        <begin position="1"/>
        <end position="80"/>
    </location>
</feature>
<gene>
    <name evidence="2" type="ORF">Moror_12165</name>
</gene>
<organism evidence="2 3">
    <name type="scientific">Moniliophthora roreri (strain MCA 2997)</name>
    <name type="common">Cocoa frosty pod rot fungus</name>
    <name type="synonym">Crinipellis roreri</name>
    <dbReference type="NCBI Taxonomy" id="1381753"/>
    <lineage>
        <taxon>Eukaryota</taxon>
        <taxon>Fungi</taxon>
        <taxon>Dikarya</taxon>
        <taxon>Basidiomycota</taxon>
        <taxon>Agaricomycotina</taxon>
        <taxon>Agaricomycetes</taxon>
        <taxon>Agaricomycetidae</taxon>
        <taxon>Agaricales</taxon>
        <taxon>Marasmiineae</taxon>
        <taxon>Marasmiaceae</taxon>
        <taxon>Moniliophthora</taxon>
    </lineage>
</organism>
<dbReference type="KEGG" id="mrr:Moror_12165"/>
<reference evidence="2 3" key="1">
    <citation type="journal article" date="2014" name="BMC Genomics">
        <title>Genome and secretome analysis of the hemibiotrophic fungal pathogen, Moniliophthora roreri, which causes frosty pod rot disease of cacao: mechanisms of the biotrophic and necrotrophic phases.</title>
        <authorList>
            <person name="Meinhardt L.W."/>
            <person name="Costa G.G.L."/>
            <person name="Thomazella D.P.T."/>
            <person name="Teixeira P.J.P.L."/>
            <person name="Carazzolle M.F."/>
            <person name="Schuster S.C."/>
            <person name="Carlson J.E."/>
            <person name="Guiltinan M.J."/>
            <person name="Mieczkowski P."/>
            <person name="Farmer A."/>
            <person name="Ramaraj T."/>
            <person name="Crozier J."/>
            <person name="Davis R.E."/>
            <person name="Shao J."/>
            <person name="Melnick R.L."/>
            <person name="Pereira G.A.G."/>
            <person name="Bailey B.A."/>
        </authorList>
    </citation>
    <scope>NUCLEOTIDE SEQUENCE [LARGE SCALE GENOMIC DNA]</scope>
    <source>
        <strain evidence="2 3">MCA 2997</strain>
    </source>
</reference>
<feature type="compositionally biased region" description="Polar residues" evidence="1">
    <location>
        <begin position="222"/>
        <end position="245"/>
    </location>
</feature>
<accession>V2WQA5</accession>
<feature type="compositionally biased region" description="Basic residues" evidence="1">
    <location>
        <begin position="66"/>
        <end position="80"/>
    </location>
</feature>
<proteinExistence type="predicted"/>
<evidence type="ECO:0000313" key="2">
    <source>
        <dbReference type="EMBL" id="ESK82410.1"/>
    </source>
</evidence>
<dbReference type="Proteomes" id="UP000017559">
    <property type="component" value="Unassembled WGS sequence"/>
</dbReference>